<evidence type="ECO:0000256" key="9">
    <source>
        <dbReference type="ARBA" id="ARBA00047928"/>
    </source>
</evidence>
<dbReference type="GO" id="GO:0030599">
    <property type="term" value="F:pectinesterase activity"/>
    <property type="evidence" value="ECO:0007669"/>
    <property type="project" value="UniProtKB-UniRule"/>
</dbReference>
<evidence type="ECO:0000313" key="14">
    <source>
        <dbReference type="EMBL" id="KAL3628098.1"/>
    </source>
</evidence>
<dbReference type="GO" id="GO:0042545">
    <property type="term" value="P:cell wall modification"/>
    <property type="evidence" value="ECO:0007669"/>
    <property type="project" value="UniProtKB-UniRule"/>
</dbReference>
<evidence type="ECO:0000256" key="6">
    <source>
        <dbReference type="ARBA" id="ARBA00022801"/>
    </source>
</evidence>
<evidence type="ECO:0000256" key="10">
    <source>
        <dbReference type="ARBA" id="ARBA00057335"/>
    </source>
</evidence>
<accession>A0ABD3CET1</accession>
<evidence type="ECO:0000256" key="8">
    <source>
        <dbReference type="ARBA" id="ARBA00023180"/>
    </source>
</evidence>
<dbReference type="PANTHER" id="PTHR31321:SF76">
    <property type="entry name" value="PECTINESTERASE 10-RELATED"/>
    <property type="match status" value="1"/>
</dbReference>
<dbReference type="PANTHER" id="PTHR31321">
    <property type="entry name" value="ACYL-COA THIOESTER HYDROLASE YBHC-RELATED"/>
    <property type="match status" value="1"/>
</dbReference>
<evidence type="ECO:0000256" key="12">
    <source>
        <dbReference type="RuleBase" id="RU000589"/>
    </source>
</evidence>
<evidence type="ECO:0000259" key="13">
    <source>
        <dbReference type="Pfam" id="PF01095"/>
    </source>
</evidence>
<evidence type="ECO:0000313" key="15">
    <source>
        <dbReference type="Proteomes" id="UP001632038"/>
    </source>
</evidence>
<evidence type="ECO:0000256" key="3">
    <source>
        <dbReference type="ARBA" id="ARBA00008891"/>
    </source>
</evidence>
<evidence type="ECO:0000256" key="7">
    <source>
        <dbReference type="ARBA" id="ARBA00023085"/>
    </source>
</evidence>
<feature type="chain" id="PRO_5044531145" description="Pectinesterase" evidence="12">
    <location>
        <begin position="24"/>
        <end position="330"/>
    </location>
</feature>
<comment type="subcellular location">
    <subcellularLocation>
        <location evidence="1">Secreted</location>
    </subcellularLocation>
</comment>
<keyword evidence="5" id="KW-0964">Secreted</keyword>
<evidence type="ECO:0000256" key="11">
    <source>
        <dbReference type="PROSITE-ProRule" id="PRU10040"/>
    </source>
</evidence>
<dbReference type="GO" id="GO:0045490">
    <property type="term" value="P:pectin catabolic process"/>
    <property type="evidence" value="ECO:0007669"/>
    <property type="project" value="UniProtKB-UniRule"/>
</dbReference>
<evidence type="ECO:0000256" key="1">
    <source>
        <dbReference type="ARBA" id="ARBA00004613"/>
    </source>
</evidence>
<dbReference type="Gene3D" id="2.160.20.10">
    <property type="entry name" value="Single-stranded right-handed beta-helix, Pectin lyase-like"/>
    <property type="match status" value="1"/>
</dbReference>
<keyword evidence="12" id="KW-0732">Signal</keyword>
<comment type="catalytic activity">
    <reaction evidence="9 12">
        <text>[(1-&gt;4)-alpha-D-galacturonosyl methyl ester](n) + n H2O = [(1-&gt;4)-alpha-D-galacturonosyl](n) + n methanol + n H(+)</text>
        <dbReference type="Rhea" id="RHEA:22380"/>
        <dbReference type="Rhea" id="RHEA-COMP:14570"/>
        <dbReference type="Rhea" id="RHEA-COMP:14573"/>
        <dbReference type="ChEBI" id="CHEBI:15377"/>
        <dbReference type="ChEBI" id="CHEBI:15378"/>
        <dbReference type="ChEBI" id="CHEBI:17790"/>
        <dbReference type="ChEBI" id="CHEBI:140522"/>
        <dbReference type="ChEBI" id="CHEBI:140523"/>
        <dbReference type="EC" id="3.1.1.11"/>
    </reaction>
</comment>
<protein>
    <recommendedName>
        <fullName evidence="4 12">Pectinesterase</fullName>
        <ecNumber evidence="4 12">3.1.1.11</ecNumber>
    </recommendedName>
</protein>
<dbReference type="Proteomes" id="UP001632038">
    <property type="component" value="Unassembled WGS sequence"/>
</dbReference>
<reference evidence="15" key="1">
    <citation type="journal article" date="2024" name="IScience">
        <title>Strigolactones Initiate the Formation of Haustorium-like Structures in Castilleja.</title>
        <authorList>
            <person name="Buerger M."/>
            <person name="Peterson D."/>
            <person name="Chory J."/>
        </authorList>
    </citation>
    <scope>NUCLEOTIDE SEQUENCE [LARGE SCALE GENOMIC DNA]</scope>
</reference>
<comment type="caution">
    <text evidence="14">The sequence shown here is derived from an EMBL/GenBank/DDBJ whole genome shotgun (WGS) entry which is preliminary data.</text>
</comment>
<dbReference type="AlphaFoldDB" id="A0ABD3CET1"/>
<feature type="active site" evidence="11">
    <location>
        <position position="191"/>
    </location>
</feature>
<dbReference type="GO" id="GO:0005576">
    <property type="term" value="C:extracellular region"/>
    <property type="evidence" value="ECO:0007669"/>
    <property type="project" value="UniProtKB-SubCell"/>
</dbReference>
<dbReference type="InterPro" id="IPR033131">
    <property type="entry name" value="Pectinesterase_Asp_AS"/>
</dbReference>
<dbReference type="InterPro" id="IPR011050">
    <property type="entry name" value="Pectin_lyase_fold/virulence"/>
</dbReference>
<dbReference type="InterPro" id="IPR000070">
    <property type="entry name" value="Pectinesterase_cat"/>
</dbReference>
<dbReference type="EMBL" id="JAVIJP010000037">
    <property type="protein sequence ID" value="KAL3628098.1"/>
    <property type="molecule type" value="Genomic_DNA"/>
</dbReference>
<dbReference type="FunFam" id="2.160.20.10:FF:000013">
    <property type="entry name" value="Pectinesterase"/>
    <property type="match status" value="1"/>
</dbReference>
<gene>
    <name evidence="14" type="ORF">CASFOL_028200</name>
</gene>
<dbReference type="Pfam" id="PF01095">
    <property type="entry name" value="Pectinesterase"/>
    <property type="match status" value="1"/>
</dbReference>
<proteinExistence type="inferred from homology"/>
<feature type="domain" description="Pectinesterase catalytic" evidence="13">
    <location>
        <begin position="40"/>
        <end position="311"/>
    </location>
</feature>
<keyword evidence="7 12" id="KW-0063">Aspartyl esterase</keyword>
<dbReference type="SUPFAM" id="SSF51126">
    <property type="entry name" value="Pectin lyase-like"/>
    <property type="match status" value="1"/>
</dbReference>
<feature type="signal peptide" evidence="12">
    <location>
        <begin position="1"/>
        <end position="23"/>
    </location>
</feature>
<keyword evidence="8" id="KW-0325">Glycoprotein</keyword>
<dbReference type="PROSITE" id="PS00503">
    <property type="entry name" value="PECTINESTERASE_2"/>
    <property type="match status" value="1"/>
</dbReference>
<name>A0ABD3CET1_9LAMI</name>
<evidence type="ECO:0000256" key="2">
    <source>
        <dbReference type="ARBA" id="ARBA00005184"/>
    </source>
</evidence>
<dbReference type="InterPro" id="IPR012334">
    <property type="entry name" value="Pectin_lyas_fold"/>
</dbReference>
<evidence type="ECO:0000256" key="4">
    <source>
        <dbReference type="ARBA" id="ARBA00013229"/>
    </source>
</evidence>
<dbReference type="EC" id="3.1.1.11" evidence="4 12"/>
<comment type="function">
    <text evidence="10">Acts in the modification of cell walls via demethylesterification of cell wall pectin.</text>
</comment>
<organism evidence="14 15">
    <name type="scientific">Castilleja foliolosa</name>
    <dbReference type="NCBI Taxonomy" id="1961234"/>
    <lineage>
        <taxon>Eukaryota</taxon>
        <taxon>Viridiplantae</taxon>
        <taxon>Streptophyta</taxon>
        <taxon>Embryophyta</taxon>
        <taxon>Tracheophyta</taxon>
        <taxon>Spermatophyta</taxon>
        <taxon>Magnoliopsida</taxon>
        <taxon>eudicotyledons</taxon>
        <taxon>Gunneridae</taxon>
        <taxon>Pentapetalae</taxon>
        <taxon>asterids</taxon>
        <taxon>lamiids</taxon>
        <taxon>Lamiales</taxon>
        <taxon>Orobanchaceae</taxon>
        <taxon>Pedicularideae</taxon>
        <taxon>Castillejinae</taxon>
        <taxon>Castilleja</taxon>
    </lineage>
</organism>
<evidence type="ECO:0000256" key="5">
    <source>
        <dbReference type="ARBA" id="ARBA00022525"/>
    </source>
</evidence>
<keyword evidence="6 12" id="KW-0378">Hydrolase</keyword>
<keyword evidence="15" id="KW-1185">Reference proteome</keyword>
<sequence length="330" mass="37040">MLFFRCFFCIFVALFLLFPAGNAKPPVNYRQIKQSKCWTISVDQRGGGNFTTIQAAIDAVPQSNTYWVCIRIAAGIYKEKVTIPYDKPFIYLVGSGKRETNVVWNGHDSINTSATFTSQADNIMAESLTFINSYNYPLKSKRNAMKAAVAALIAGDKSAFYQVGFIGLQDTLWDVQGKHYFEQCTIQGAVDFIFGSGQSLYERCMISVVAETLNGAGYITAQGRSNSIESNGFVFKDCKIIGKGKTYLGRPWRPYARVVFYNTFMPDIVVPQGWDSWHTNNPLDTITFAELNCRGSGADKTWRVNWANRQSGPELQNLISYSYIDADSWL</sequence>
<comment type="pathway">
    <text evidence="2 12">Glycan metabolism; pectin degradation; 2-dehydro-3-deoxy-D-gluconate from pectin: step 1/5.</text>
</comment>
<comment type="similarity">
    <text evidence="3">Belongs to the pectinesterase family.</text>
</comment>